<name>A0ACB5RCF7_9CLOT</name>
<dbReference type="Proteomes" id="UP001058074">
    <property type="component" value="Unassembled WGS sequence"/>
</dbReference>
<accession>A0ACB5RCF7</accession>
<evidence type="ECO:0000313" key="1">
    <source>
        <dbReference type="EMBL" id="GKX66770.1"/>
    </source>
</evidence>
<comment type="caution">
    <text evidence="1">The sequence shown here is derived from an EMBL/GenBank/DDBJ whole genome shotgun (WGS) entry which is preliminary data.</text>
</comment>
<reference evidence="1" key="1">
    <citation type="journal article" date="2025" name="Int. J. Syst. Evol. Microbiol.">
        <title>Inconstantimicrobium mannanitabidum sp. nov., a novel member of the family Clostridiaceae isolated from anoxic soil under the treatment of reductive soil disinfestation.</title>
        <authorList>
            <person name="Ueki A."/>
            <person name="Tonouchi A."/>
            <person name="Honma S."/>
            <person name="Kaku N."/>
            <person name="Ueki K."/>
        </authorList>
    </citation>
    <scope>NUCLEOTIDE SEQUENCE</scope>
    <source>
        <strain evidence="1">TW13</strain>
    </source>
</reference>
<sequence length="165" mass="17837">MIINFEEKAPNIHETVYVANNATIIGNVTIGKNSSVWFNAVLRGDSSNIIIGENSNIQDNCVIHMDQEDEVRIGDNVTIGHGAIIHGCVIEDNCLIGMGAIILNGAVIKKNSIIGAGALVTQNKVIPENSLIMGSPAKVKRQLTSEEILSNRESADYYVSLSKKY</sequence>
<protein>
    <submittedName>
        <fullName evidence="1">Gamma carbonic anhydrase family protein</fullName>
    </submittedName>
</protein>
<keyword evidence="2" id="KW-1185">Reference proteome</keyword>
<evidence type="ECO:0000313" key="2">
    <source>
        <dbReference type="Proteomes" id="UP001058074"/>
    </source>
</evidence>
<organism evidence="1 2">
    <name type="scientific">Inconstantimicrobium mannanitabidum</name>
    <dbReference type="NCBI Taxonomy" id="1604901"/>
    <lineage>
        <taxon>Bacteria</taxon>
        <taxon>Bacillati</taxon>
        <taxon>Bacillota</taxon>
        <taxon>Clostridia</taxon>
        <taxon>Eubacteriales</taxon>
        <taxon>Clostridiaceae</taxon>
        <taxon>Inconstantimicrobium</taxon>
    </lineage>
</organism>
<dbReference type="EMBL" id="BROD01000001">
    <property type="protein sequence ID" value="GKX66770.1"/>
    <property type="molecule type" value="Genomic_DNA"/>
</dbReference>
<gene>
    <name evidence="1" type="ORF">rsdtw13_20280</name>
</gene>
<proteinExistence type="predicted"/>